<name>A0A9E6R801_9HYPH</name>
<reference evidence="2" key="1">
    <citation type="submission" date="2021-08" db="EMBL/GenBank/DDBJ databases">
        <authorList>
            <person name="Zhang H."/>
            <person name="Xu M."/>
            <person name="Yu Z."/>
            <person name="Yang L."/>
            <person name="Cai Y."/>
        </authorList>
    </citation>
    <scope>NUCLEOTIDE SEQUENCE</scope>
    <source>
        <strain evidence="2">CHL1</strain>
    </source>
</reference>
<accession>A0A9E6R801</accession>
<dbReference type="EMBL" id="CP081869">
    <property type="protein sequence ID" value="QZN99514.1"/>
    <property type="molecule type" value="Genomic_DNA"/>
</dbReference>
<evidence type="ECO:0000313" key="2">
    <source>
        <dbReference type="EMBL" id="QZN99514.1"/>
    </source>
</evidence>
<dbReference type="Proteomes" id="UP000825701">
    <property type="component" value="Chromosome"/>
</dbReference>
<feature type="domain" description="Peptidase S24/S26A/S26B/S26C" evidence="1">
    <location>
        <begin position="27"/>
        <end position="161"/>
    </location>
</feature>
<dbReference type="InterPro" id="IPR036286">
    <property type="entry name" value="LexA/Signal_pep-like_sf"/>
</dbReference>
<gene>
    <name evidence="2" type="ORF">K6K41_22840</name>
</gene>
<dbReference type="AlphaFoldDB" id="A0A9E6R801"/>
<proteinExistence type="predicted"/>
<dbReference type="Pfam" id="PF00717">
    <property type="entry name" value="Peptidase_S24"/>
    <property type="match status" value="1"/>
</dbReference>
<evidence type="ECO:0000313" key="3">
    <source>
        <dbReference type="Proteomes" id="UP000825701"/>
    </source>
</evidence>
<dbReference type="RefSeq" id="WP_261402595.1">
    <property type="nucleotide sequence ID" value="NZ_CP081869.1"/>
</dbReference>
<keyword evidence="3" id="KW-1185">Reference proteome</keyword>
<protein>
    <submittedName>
        <fullName evidence="2">S24 family peptidase</fullName>
    </submittedName>
</protein>
<sequence length="181" mass="20337">MKRLADALRVDPIEILFAQPKMRRVKVVGAVQAGVFVEAIHWPHPDDVYEVAVPDAPELADIRLEGYEIRGPSMNKVYPEGSVVVVASIFSSREQLVSGARYVVERIRPDGEREGTCKLFEIDAAGRRWLIPESFDRSFQPIPLDDDAFENGELVQAIGRVMWSVKRETPDYQANFGAARP</sequence>
<organism evidence="2 3">
    <name type="scientific">Chenggangzhangella methanolivorans</name>
    <dbReference type="NCBI Taxonomy" id="1437009"/>
    <lineage>
        <taxon>Bacteria</taxon>
        <taxon>Pseudomonadati</taxon>
        <taxon>Pseudomonadota</taxon>
        <taxon>Alphaproteobacteria</taxon>
        <taxon>Hyphomicrobiales</taxon>
        <taxon>Methylopilaceae</taxon>
        <taxon>Chenggangzhangella</taxon>
    </lineage>
</organism>
<dbReference type="Gene3D" id="2.10.109.10">
    <property type="entry name" value="Umud Fragment, subunit A"/>
    <property type="match status" value="1"/>
</dbReference>
<dbReference type="SUPFAM" id="SSF51306">
    <property type="entry name" value="LexA/Signal peptidase"/>
    <property type="match status" value="1"/>
</dbReference>
<dbReference type="KEGG" id="cmet:K6K41_22840"/>
<evidence type="ECO:0000259" key="1">
    <source>
        <dbReference type="Pfam" id="PF00717"/>
    </source>
</evidence>
<dbReference type="CDD" id="cd06529">
    <property type="entry name" value="S24_LexA-like"/>
    <property type="match status" value="1"/>
</dbReference>
<dbReference type="InterPro" id="IPR015927">
    <property type="entry name" value="Peptidase_S24_S26A/B/C"/>
</dbReference>
<dbReference type="InterPro" id="IPR039418">
    <property type="entry name" value="LexA-like"/>
</dbReference>